<evidence type="ECO:0000313" key="3">
    <source>
        <dbReference type="EMBL" id="CAD8946632.1"/>
    </source>
</evidence>
<gene>
    <name evidence="3" type="ORF">HAND00432_LOCUS1150</name>
</gene>
<feature type="compositionally biased region" description="Basic and acidic residues" evidence="1">
    <location>
        <begin position="28"/>
        <end position="39"/>
    </location>
</feature>
<feature type="compositionally biased region" description="Basic and acidic residues" evidence="1">
    <location>
        <begin position="168"/>
        <end position="189"/>
    </location>
</feature>
<keyword evidence="2" id="KW-0812">Transmembrane</keyword>
<reference evidence="3" key="1">
    <citation type="submission" date="2021-01" db="EMBL/GenBank/DDBJ databases">
        <authorList>
            <person name="Corre E."/>
            <person name="Pelletier E."/>
            <person name="Niang G."/>
            <person name="Scheremetjew M."/>
            <person name="Finn R."/>
            <person name="Kale V."/>
            <person name="Holt S."/>
            <person name="Cochrane G."/>
            <person name="Meng A."/>
            <person name="Brown T."/>
            <person name="Cohen L."/>
        </authorList>
    </citation>
    <scope>NUCLEOTIDE SEQUENCE</scope>
    <source>
        <strain evidence="3">CCMP644</strain>
    </source>
</reference>
<protein>
    <submittedName>
        <fullName evidence="3">Uncharacterized protein</fullName>
    </submittedName>
</protein>
<accession>A0A7S1DFW5</accession>
<evidence type="ECO:0000256" key="2">
    <source>
        <dbReference type="SAM" id="Phobius"/>
    </source>
</evidence>
<name>A0A7S1DFW5_HEMAN</name>
<dbReference type="EMBL" id="HBFX01001898">
    <property type="protein sequence ID" value="CAD8946632.1"/>
    <property type="molecule type" value="Transcribed_RNA"/>
</dbReference>
<proteinExistence type="predicted"/>
<dbReference type="AlphaFoldDB" id="A0A7S1DFW5"/>
<feature type="transmembrane region" description="Helical" evidence="2">
    <location>
        <begin position="53"/>
        <end position="78"/>
    </location>
</feature>
<feature type="region of interest" description="Disordered" evidence="1">
    <location>
        <begin position="1"/>
        <end position="44"/>
    </location>
</feature>
<evidence type="ECO:0000256" key="1">
    <source>
        <dbReference type="SAM" id="MobiDB-lite"/>
    </source>
</evidence>
<feature type="transmembrane region" description="Helical" evidence="2">
    <location>
        <begin position="117"/>
        <end position="139"/>
    </location>
</feature>
<keyword evidence="2" id="KW-0472">Membrane</keyword>
<feature type="region of interest" description="Disordered" evidence="1">
    <location>
        <begin position="163"/>
        <end position="189"/>
    </location>
</feature>
<keyword evidence="2" id="KW-1133">Transmembrane helix</keyword>
<sequence length="189" mass="21229">MLQALRGASKRGAQGGSAEKNKPPGSDIRIKKPERKQEEPGDAGARMARTATIWLILIIASAQYFCYMAQNVGLSWAFGHRGMETPDMLIAFTKAQCYVYSFPDRMLTLHAMPNHPIWARVVAGCAKAALVWLIVYAVALSISDEDIREYQLEKEHEAKYQKYLQSKAGERERAREKAREAKRAAKKAD</sequence>
<organism evidence="3">
    <name type="scientific">Hemiselmis andersenii</name>
    <name type="common">Cryptophyte alga</name>
    <dbReference type="NCBI Taxonomy" id="464988"/>
    <lineage>
        <taxon>Eukaryota</taxon>
        <taxon>Cryptophyceae</taxon>
        <taxon>Cryptomonadales</taxon>
        <taxon>Hemiselmidaceae</taxon>
        <taxon>Hemiselmis</taxon>
    </lineage>
</organism>